<reference evidence="1 3" key="2">
    <citation type="submission" date="2020-08" db="EMBL/GenBank/DDBJ databases">
        <title>Genomic Encyclopedia of Type Strains, Phase IV (KMG-IV): sequencing the most valuable type-strain genomes for metagenomic binning, comparative biology and taxonomic classification.</title>
        <authorList>
            <person name="Goeker M."/>
        </authorList>
    </citation>
    <scope>NUCLEOTIDE SEQUENCE [LARGE SCALE GENOMIC DNA]</scope>
    <source>
        <strain evidence="1 3">DSM 103679</strain>
    </source>
</reference>
<name>A0A840SAZ8_9SPIR</name>
<gene>
    <name evidence="2" type="ORF">DYE49_07985</name>
    <name evidence="1" type="ORF">HNP77_000224</name>
</gene>
<protein>
    <submittedName>
        <fullName evidence="2">Pentapeptide repeat-containing protein</fullName>
    </submittedName>
</protein>
<evidence type="ECO:0000313" key="4">
    <source>
        <dbReference type="Proteomes" id="UP000593591"/>
    </source>
</evidence>
<evidence type="ECO:0000313" key="3">
    <source>
        <dbReference type="Proteomes" id="UP000578697"/>
    </source>
</evidence>
<dbReference type="EMBL" id="CP031517">
    <property type="protein sequence ID" value="QOS40396.1"/>
    <property type="molecule type" value="Genomic_DNA"/>
</dbReference>
<organism evidence="1 3">
    <name type="scientific">Treponema rectale</name>
    <dbReference type="NCBI Taxonomy" id="744512"/>
    <lineage>
        <taxon>Bacteria</taxon>
        <taxon>Pseudomonadati</taxon>
        <taxon>Spirochaetota</taxon>
        <taxon>Spirochaetia</taxon>
        <taxon>Spirochaetales</taxon>
        <taxon>Treponemataceae</taxon>
        <taxon>Treponema</taxon>
    </lineage>
</organism>
<dbReference type="InterPro" id="IPR052949">
    <property type="entry name" value="PA_immunity-related"/>
</dbReference>
<dbReference type="Proteomes" id="UP000578697">
    <property type="component" value="Unassembled WGS sequence"/>
</dbReference>
<dbReference type="Gene3D" id="2.160.20.80">
    <property type="entry name" value="E3 ubiquitin-protein ligase SopA"/>
    <property type="match status" value="1"/>
</dbReference>
<dbReference type="Pfam" id="PF00805">
    <property type="entry name" value="Pentapeptide"/>
    <property type="match status" value="2"/>
</dbReference>
<dbReference type="InterPro" id="IPR001646">
    <property type="entry name" value="5peptide_repeat"/>
</dbReference>
<reference evidence="2 4" key="1">
    <citation type="submission" date="2018-08" db="EMBL/GenBank/DDBJ databases">
        <title>The first complete genome of Treponema rectale (CHPAT), a commensal spirochete of the bovine rectum.</title>
        <authorList>
            <person name="Staton G.J."/>
            <person name="Clegg S.R."/>
            <person name="Carter S.D."/>
            <person name="Radford A.D."/>
            <person name="Darby A."/>
            <person name="Hall N."/>
            <person name="Birtles R.J."/>
            <person name="Evans N.J."/>
        </authorList>
    </citation>
    <scope>NUCLEOTIDE SEQUENCE [LARGE SCALE GENOMIC DNA]</scope>
    <source>
        <strain evidence="2 4">CHPA</strain>
    </source>
</reference>
<sequence length="230" mass="26051">MYEFNRCRCSGCNKNAMSTIDENDNIVSSGWCVDHVPDIEDIASKICSYMMRHDTVIGLNCPGLTIKDLNLNNKRFYGCNFQNCSFQNIHADGIRMRMGIYDGCTFTDCNFINSNIQFTSFAGSKLVHVILTGSDLVHINCNGVTVYQSSFDDSDLYNSRFIKSVLMNTSMRNCNLKKTVFYNSVREHVSFKLSNTREALVDRNRGGLMGDFEASAPDEDILNSEERQQI</sequence>
<evidence type="ECO:0000313" key="1">
    <source>
        <dbReference type="EMBL" id="MBB5217880.1"/>
    </source>
</evidence>
<dbReference type="PANTHER" id="PTHR42999">
    <property type="entry name" value="ANTIBIOTIC RESISTANCE PROTEIN MCBG"/>
    <property type="match status" value="1"/>
</dbReference>
<proteinExistence type="predicted"/>
<dbReference type="KEGG" id="trc:DYE49_07985"/>
<evidence type="ECO:0000313" key="2">
    <source>
        <dbReference type="EMBL" id="QOS40396.1"/>
    </source>
</evidence>
<dbReference type="AlphaFoldDB" id="A0A840SAZ8"/>
<accession>A0A840SAZ8</accession>
<keyword evidence="3" id="KW-1185">Reference proteome</keyword>
<dbReference type="RefSeq" id="WP_184651324.1">
    <property type="nucleotide sequence ID" value="NZ_JACHFR010000001.1"/>
</dbReference>
<dbReference type="Proteomes" id="UP000593591">
    <property type="component" value="Chromosome"/>
</dbReference>
<dbReference type="PANTHER" id="PTHR42999:SF1">
    <property type="entry name" value="PENTAPEPTIDE REPEAT-CONTAINING PROTEIN"/>
    <property type="match status" value="1"/>
</dbReference>
<dbReference type="SUPFAM" id="SSF141571">
    <property type="entry name" value="Pentapeptide repeat-like"/>
    <property type="match status" value="1"/>
</dbReference>
<dbReference type="EMBL" id="JACHFR010000001">
    <property type="protein sequence ID" value="MBB5217880.1"/>
    <property type="molecule type" value="Genomic_DNA"/>
</dbReference>